<dbReference type="InterPro" id="IPR008995">
    <property type="entry name" value="Mo/tungstate-bd_C_term_dom"/>
</dbReference>
<keyword evidence="3 5" id="KW-0067">ATP-binding</keyword>
<evidence type="ECO:0000256" key="2">
    <source>
        <dbReference type="ARBA" id="ARBA00022741"/>
    </source>
</evidence>
<evidence type="ECO:0000313" key="5">
    <source>
        <dbReference type="EMBL" id="SLN29456.1"/>
    </source>
</evidence>
<dbReference type="AlphaFoldDB" id="A0A1Y5S063"/>
<evidence type="ECO:0000259" key="4">
    <source>
        <dbReference type="PROSITE" id="PS50893"/>
    </source>
</evidence>
<dbReference type="GO" id="GO:0016887">
    <property type="term" value="F:ATP hydrolysis activity"/>
    <property type="evidence" value="ECO:0007669"/>
    <property type="project" value="InterPro"/>
</dbReference>
<dbReference type="InterPro" id="IPR027417">
    <property type="entry name" value="P-loop_NTPase"/>
</dbReference>
<name>A0A1Y5S063_9RHOB</name>
<dbReference type="Proteomes" id="UP000193870">
    <property type="component" value="Unassembled WGS sequence"/>
</dbReference>
<dbReference type="OrthoDB" id="9802264at2"/>
<dbReference type="PANTHER" id="PTHR42781">
    <property type="entry name" value="SPERMIDINE/PUTRESCINE IMPORT ATP-BINDING PROTEIN POTA"/>
    <property type="match status" value="1"/>
</dbReference>
<keyword evidence="2" id="KW-0547">Nucleotide-binding</keyword>
<dbReference type="InterPro" id="IPR003439">
    <property type="entry name" value="ABC_transporter-like_ATP-bd"/>
</dbReference>
<dbReference type="GO" id="GO:0005524">
    <property type="term" value="F:ATP binding"/>
    <property type="evidence" value="ECO:0007669"/>
    <property type="project" value="UniProtKB-KW"/>
</dbReference>
<dbReference type="GO" id="GO:0043190">
    <property type="term" value="C:ATP-binding cassette (ABC) transporter complex"/>
    <property type="evidence" value="ECO:0007669"/>
    <property type="project" value="InterPro"/>
</dbReference>
<feature type="domain" description="ABC transporter" evidence="4">
    <location>
        <begin position="14"/>
        <end position="244"/>
    </location>
</feature>
<dbReference type="SUPFAM" id="SSF52540">
    <property type="entry name" value="P-loop containing nucleoside triphosphate hydrolases"/>
    <property type="match status" value="1"/>
</dbReference>
<dbReference type="SUPFAM" id="SSF50331">
    <property type="entry name" value="MOP-like"/>
    <property type="match status" value="1"/>
</dbReference>
<dbReference type="InterPro" id="IPR013611">
    <property type="entry name" value="Transp-assoc_OB_typ2"/>
</dbReference>
<dbReference type="GO" id="GO:0022857">
    <property type="term" value="F:transmembrane transporter activity"/>
    <property type="evidence" value="ECO:0007669"/>
    <property type="project" value="InterPro"/>
</dbReference>
<proteinExistence type="predicted"/>
<dbReference type="PROSITE" id="PS00211">
    <property type="entry name" value="ABC_TRANSPORTER_1"/>
    <property type="match status" value="1"/>
</dbReference>
<reference evidence="5 6" key="1">
    <citation type="submission" date="2017-03" db="EMBL/GenBank/DDBJ databases">
        <authorList>
            <person name="Afonso C.L."/>
            <person name="Miller P.J."/>
            <person name="Scott M.A."/>
            <person name="Spackman E."/>
            <person name="Goraichik I."/>
            <person name="Dimitrov K.M."/>
            <person name="Suarez D.L."/>
            <person name="Swayne D.E."/>
        </authorList>
    </citation>
    <scope>NUCLEOTIDE SEQUENCE [LARGE SCALE GENOMIC DNA]</scope>
    <source>
        <strain evidence="5 6">CECT 7066</strain>
    </source>
</reference>
<organism evidence="5 6">
    <name type="scientific">Palleronia marisminoris</name>
    <dbReference type="NCBI Taxonomy" id="315423"/>
    <lineage>
        <taxon>Bacteria</taxon>
        <taxon>Pseudomonadati</taxon>
        <taxon>Pseudomonadota</taxon>
        <taxon>Alphaproteobacteria</taxon>
        <taxon>Rhodobacterales</taxon>
        <taxon>Roseobacteraceae</taxon>
        <taxon>Palleronia</taxon>
    </lineage>
</organism>
<evidence type="ECO:0000256" key="1">
    <source>
        <dbReference type="ARBA" id="ARBA00022448"/>
    </source>
</evidence>
<dbReference type="InterPro" id="IPR017871">
    <property type="entry name" value="ABC_transporter-like_CS"/>
</dbReference>
<dbReference type="EMBL" id="FWFV01000002">
    <property type="protein sequence ID" value="SLN29456.1"/>
    <property type="molecule type" value="Genomic_DNA"/>
</dbReference>
<evidence type="ECO:0000256" key="3">
    <source>
        <dbReference type="ARBA" id="ARBA00022840"/>
    </source>
</evidence>
<evidence type="ECO:0000313" key="6">
    <source>
        <dbReference type="Proteomes" id="UP000193870"/>
    </source>
</evidence>
<dbReference type="InterPro" id="IPR003593">
    <property type="entry name" value="AAA+_ATPase"/>
</dbReference>
<keyword evidence="1" id="KW-0813">Transport</keyword>
<dbReference type="STRING" id="315423.SAMN04488020_10296"/>
<dbReference type="SMART" id="SM00382">
    <property type="entry name" value="AAA"/>
    <property type="match status" value="1"/>
</dbReference>
<dbReference type="Pfam" id="PF00005">
    <property type="entry name" value="ABC_tran"/>
    <property type="match status" value="1"/>
</dbReference>
<dbReference type="PROSITE" id="PS50893">
    <property type="entry name" value="ABC_TRANSPORTER_2"/>
    <property type="match status" value="1"/>
</dbReference>
<dbReference type="Gene3D" id="3.40.50.300">
    <property type="entry name" value="P-loop containing nucleotide triphosphate hydrolases"/>
    <property type="match status" value="1"/>
</dbReference>
<dbReference type="Pfam" id="PF08402">
    <property type="entry name" value="TOBE_2"/>
    <property type="match status" value="1"/>
</dbReference>
<dbReference type="RefSeq" id="WP_085853188.1">
    <property type="nucleotide sequence ID" value="NZ_FOPF01000002.1"/>
</dbReference>
<dbReference type="EC" id="3.6.3.30" evidence="5"/>
<keyword evidence="6" id="KW-1185">Reference proteome</keyword>
<accession>A0A1Y5S063</accession>
<dbReference type="PANTHER" id="PTHR42781:SF4">
    <property type="entry name" value="SPERMIDINE_PUTRESCINE IMPORT ATP-BINDING PROTEIN POTA"/>
    <property type="match status" value="1"/>
</dbReference>
<gene>
    <name evidence="5" type="primary">fbpC2</name>
    <name evidence="5" type="ORF">PAM7066_01184</name>
</gene>
<dbReference type="FunFam" id="3.40.50.300:FF:000425">
    <property type="entry name" value="Probable ABC transporter, ATP-binding subunit"/>
    <property type="match status" value="1"/>
</dbReference>
<sequence length="350" mass="37181">MTDDHPATAARPLLSVHHLVRHFPTAAGAAVNGASFDVAEGEIVALLGPSGCGKTTTLRLVGGFERPDSGTVLLRGRDITALAPERRGIGFVFQDYALFPHLSVAANVGFGLRGRPASEVRARVAEMLEMVGLANLADRMPHQLSGGQQQRVALARTLALAPPLVLLDEPFSNLDAAMRLETRQEVRALLKRAGSAAILVTHDQEEALALADRVAVMQAGQILQIDAPAAVYRSPTSEFVAGFLGRSNILEGEARGNWAETPLGRVGIDRSAEGHVRLAVRPEQISLSAAEGAGGNGVITGREFRGHDQVYWVRTADIDVMALIGPNDIYPIGTRVRLATSEPVVLLGRG</sequence>
<keyword evidence="5" id="KW-0378">Hydrolase</keyword>
<protein>
    <submittedName>
        <fullName evidence="5">Fe(3+) ions import ATP-binding protein FbpC 2</fullName>
        <ecNumber evidence="5">3.6.3.30</ecNumber>
    </submittedName>
</protein>
<dbReference type="InterPro" id="IPR050093">
    <property type="entry name" value="ABC_SmlMolc_Importer"/>
</dbReference>
<dbReference type="GO" id="GO:0015697">
    <property type="term" value="P:quaternary ammonium group transport"/>
    <property type="evidence" value="ECO:0007669"/>
    <property type="project" value="UniProtKB-ARBA"/>
</dbReference>